<dbReference type="PANTHER" id="PTHR45088">
    <property type="entry name" value="OSJNBA0022H21.17 PROTEIN"/>
    <property type="match status" value="1"/>
</dbReference>
<dbReference type="EMBL" id="QKYT01000461">
    <property type="protein sequence ID" value="RIA84906.1"/>
    <property type="molecule type" value="Genomic_DNA"/>
</dbReference>
<dbReference type="InterPro" id="IPR006597">
    <property type="entry name" value="Sel1-like"/>
</dbReference>
<protein>
    <recommendedName>
        <fullName evidence="3">HCP-like protein</fullName>
    </recommendedName>
</protein>
<organism evidence="1 2">
    <name type="scientific">Glomus cerebriforme</name>
    <dbReference type="NCBI Taxonomy" id="658196"/>
    <lineage>
        <taxon>Eukaryota</taxon>
        <taxon>Fungi</taxon>
        <taxon>Fungi incertae sedis</taxon>
        <taxon>Mucoromycota</taxon>
        <taxon>Glomeromycotina</taxon>
        <taxon>Glomeromycetes</taxon>
        <taxon>Glomerales</taxon>
        <taxon>Glomeraceae</taxon>
        <taxon>Glomus</taxon>
    </lineage>
</organism>
<dbReference type="InterPro" id="IPR053301">
    <property type="entry name" value="F-box_motif"/>
</dbReference>
<dbReference type="Pfam" id="PF08238">
    <property type="entry name" value="Sel1"/>
    <property type="match status" value="6"/>
</dbReference>
<dbReference type="Proteomes" id="UP000265703">
    <property type="component" value="Unassembled WGS sequence"/>
</dbReference>
<dbReference type="STRING" id="658196.A0A397SJT2"/>
<sequence>MGDEQYVICGNKAVEWYSKSSEGGNVKAMYRLAYHYSCGYGVKKDMKKAFEFYLKSAEGGYTHALCAVGDCYYYGNGVFKDESKAFEWYLRASEKGFCYYQYLVADYYNNGRYVSKDEEKGFYCNRKAAISGYICAQHKLAADYLNRDKKKAFKWYLKLANENSLKAIYLVAKCYRDGIGTDKNSKEATKWIKRYEEYGRTDVPIITSDDFLNGSDINASKIDEYIKFAYEMDFND</sequence>
<dbReference type="SUPFAM" id="SSF81901">
    <property type="entry name" value="HCP-like"/>
    <property type="match status" value="1"/>
</dbReference>
<gene>
    <name evidence="1" type="ORF">C1645_698222</name>
</gene>
<dbReference type="OrthoDB" id="272077at2759"/>
<dbReference type="AlphaFoldDB" id="A0A397SJT2"/>
<reference evidence="1 2" key="1">
    <citation type="submission" date="2018-06" db="EMBL/GenBank/DDBJ databases">
        <title>Comparative genomics reveals the genomic features of Rhizophagus irregularis, R. cerebriforme, R. diaphanum and Gigaspora rosea, and their symbiotic lifestyle signature.</title>
        <authorList>
            <person name="Morin E."/>
            <person name="San Clemente H."/>
            <person name="Chen E.C.H."/>
            <person name="De La Providencia I."/>
            <person name="Hainaut M."/>
            <person name="Kuo A."/>
            <person name="Kohler A."/>
            <person name="Murat C."/>
            <person name="Tang N."/>
            <person name="Roy S."/>
            <person name="Loubradou J."/>
            <person name="Henrissat B."/>
            <person name="Grigoriev I.V."/>
            <person name="Corradi N."/>
            <person name="Roux C."/>
            <person name="Martin F.M."/>
        </authorList>
    </citation>
    <scope>NUCLEOTIDE SEQUENCE [LARGE SCALE GENOMIC DNA]</scope>
    <source>
        <strain evidence="1 2">DAOM 227022</strain>
    </source>
</reference>
<name>A0A397SJT2_9GLOM</name>
<evidence type="ECO:0000313" key="1">
    <source>
        <dbReference type="EMBL" id="RIA84906.1"/>
    </source>
</evidence>
<evidence type="ECO:0008006" key="3">
    <source>
        <dbReference type="Google" id="ProtNLM"/>
    </source>
</evidence>
<dbReference type="PANTHER" id="PTHR45088:SF1">
    <property type="entry name" value="OS04G0476000 PROTEIN"/>
    <property type="match status" value="1"/>
</dbReference>
<proteinExistence type="predicted"/>
<comment type="caution">
    <text evidence="1">The sequence shown here is derived from an EMBL/GenBank/DDBJ whole genome shotgun (WGS) entry which is preliminary data.</text>
</comment>
<dbReference type="SMART" id="SM00671">
    <property type="entry name" value="SEL1"/>
    <property type="match status" value="5"/>
</dbReference>
<dbReference type="Gene3D" id="1.25.40.10">
    <property type="entry name" value="Tetratricopeptide repeat domain"/>
    <property type="match status" value="1"/>
</dbReference>
<keyword evidence="2" id="KW-1185">Reference proteome</keyword>
<evidence type="ECO:0000313" key="2">
    <source>
        <dbReference type="Proteomes" id="UP000265703"/>
    </source>
</evidence>
<accession>A0A397SJT2</accession>
<dbReference type="InterPro" id="IPR011990">
    <property type="entry name" value="TPR-like_helical_dom_sf"/>
</dbReference>